<evidence type="ECO:0008006" key="14">
    <source>
        <dbReference type="Google" id="ProtNLM"/>
    </source>
</evidence>
<evidence type="ECO:0000256" key="2">
    <source>
        <dbReference type="ARBA" id="ARBA00009622"/>
    </source>
</evidence>
<geneLocation type="plasmid" evidence="12">
    <name>plasmid1</name>
</geneLocation>
<evidence type="ECO:0000256" key="11">
    <source>
        <dbReference type="SAM" id="SignalP"/>
    </source>
</evidence>
<evidence type="ECO:0000256" key="1">
    <source>
        <dbReference type="ARBA" id="ARBA00004245"/>
    </source>
</evidence>
<keyword evidence="11" id="KW-0732">Signal</keyword>
<keyword evidence="9" id="KW-0206">Cytoskeleton</keyword>
<dbReference type="InterPro" id="IPR002151">
    <property type="entry name" value="Kinesin_light"/>
</dbReference>
<dbReference type="GO" id="GO:0005874">
    <property type="term" value="C:microtubule"/>
    <property type="evidence" value="ECO:0007669"/>
    <property type="project" value="UniProtKB-KW"/>
</dbReference>
<evidence type="ECO:0000256" key="5">
    <source>
        <dbReference type="ARBA" id="ARBA00022737"/>
    </source>
</evidence>
<evidence type="ECO:0000256" key="10">
    <source>
        <dbReference type="PROSITE-ProRule" id="PRU00339"/>
    </source>
</evidence>
<comment type="subcellular location">
    <subcellularLocation>
        <location evidence="1">Cytoplasm</location>
        <location evidence="1">Cytoskeleton</location>
    </subcellularLocation>
</comment>
<dbReference type="GO" id="GO:0019894">
    <property type="term" value="F:kinesin binding"/>
    <property type="evidence" value="ECO:0007669"/>
    <property type="project" value="TreeGrafter"/>
</dbReference>
<keyword evidence="8" id="KW-0505">Motor protein</keyword>
<proteinExistence type="inferred from homology"/>
<feature type="repeat" description="TPR" evidence="10">
    <location>
        <begin position="129"/>
        <end position="162"/>
    </location>
</feature>
<gene>
    <name evidence="12" type="ORF">NIES2135_60190</name>
</gene>
<evidence type="ECO:0000313" key="13">
    <source>
        <dbReference type="Proteomes" id="UP000217895"/>
    </source>
</evidence>
<dbReference type="InterPro" id="IPR011990">
    <property type="entry name" value="TPR-like_helical_dom_sf"/>
</dbReference>
<dbReference type="GO" id="GO:0005737">
    <property type="term" value="C:cytoplasm"/>
    <property type="evidence" value="ECO:0007669"/>
    <property type="project" value="TreeGrafter"/>
</dbReference>
<keyword evidence="6 10" id="KW-0802">TPR repeat</keyword>
<organism evidence="12 13">
    <name type="scientific">Leptolyngbya boryana NIES-2135</name>
    <dbReference type="NCBI Taxonomy" id="1973484"/>
    <lineage>
        <taxon>Bacteria</taxon>
        <taxon>Bacillati</taxon>
        <taxon>Cyanobacteriota</taxon>
        <taxon>Cyanophyceae</taxon>
        <taxon>Leptolyngbyales</taxon>
        <taxon>Leptolyngbyaceae</taxon>
        <taxon>Leptolyngbya group</taxon>
        <taxon>Leptolyngbya</taxon>
    </lineage>
</organism>
<reference evidence="12 13" key="1">
    <citation type="submission" date="2017-06" db="EMBL/GenBank/DDBJ databases">
        <title>Genome sequencing of cyanobaciteial culture collection at National Institute for Environmental Studies (NIES).</title>
        <authorList>
            <person name="Hirose Y."/>
            <person name="Shimura Y."/>
            <person name="Fujisawa T."/>
            <person name="Nakamura Y."/>
            <person name="Kawachi M."/>
        </authorList>
    </citation>
    <scope>NUCLEOTIDE SEQUENCE [LARGE SCALE GENOMIC DNA]</scope>
    <source>
        <strain evidence="12 13">NIES-2135</strain>
        <plasmid evidence="13">Plasmid Plasmid1 dna</plasmid>
    </source>
</reference>
<dbReference type="Gene3D" id="1.25.40.10">
    <property type="entry name" value="Tetratricopeptide repeat domain"/>
    <property type="match status" value="1"/>
</dbReference>
<evidence type="ECO:0000256" key="9">
    <source>
        <dbReference type="ARBA" id="ARBA00023212"/>
    </source>
</evidence>
<dbReference type="PANTHER" id="PTHR45783">
    <property type="entry name" value="KINESIN LIGHT CHAIN"/>
    <property type="match status" value="1"/>
</dbReference>
<evidence type="ECO:0000256" key="3">
    <source>
        <dbReference type="ARBA" id="ARBA00022490"/>
    </source>
</evidence>
<keyword evidence="7" id="KW-0175">Coiled coil</keyword>
<keyword evidence="3" id="KW-0963">Cytoplasm</keyword>
<dbReference type="GO" id="GO:0005871">
    <property type="term" value="C:kinesin complex"/>
    <property type="evidence" value="ECO:0007669"/>
    <property type="project" value="InterPro"/>
</dbReference>
<comment type="similarity">
    <text evidence="2">Belongs to the kinesin light chain family.</text>
</comment>
<evidence type="ECO:0000256" key="6">
    <source>
        <dbReference type="ARBA" id="ARBA00022803"/>
    </source>
</evidence>
<accession>A0A1Z4JQX5</accession>
<name>A0A1Z4JQX5_LEPBY</name>
<dbReference type="SUPFAM" id="SSF48452">
    <property type="entry name" value="TPR-like"/>
    <property type="match status" value="1"/>
</dbReference>
<dbReference type="EMBL" id="AP018204">
    <property type="protein sequence ID" value="BAY59142.1"/>
    <property type="molecule type" value="Genomic_DNA"/>
</dbReference>
<dbReference type="PANTHER" id="PTHR45783:SF3">
    <property type="entry name" value="KINESIN LIGHT CHAIN"/>
    <property type="match status" value="1"/>
</dbReference>
<dbReference type="PROSITE" id="PS50005">
    <property type="entry name" value="TPR"/>
    <property type="match status" value="1"/>
</dbReference>
<dbReference type="InterPro" id="IPR019734">
    <property type="entry name" value="TPR_rpt"/>
</dbReference>
<evidence type="ECO:0000256" key="4">
    <source>
        <dbReference type="ARBA" id="ARBA00022701"/>
    </source>
</evidence>
<feature type="chain" id="PRO_5012667362" description="Tetratricopeptide repeat protein" evidence="11">
    <location>
        <begin position="30"/>
        <end position="209"/>
    </location>
</feature>
<dbReference type="GO" id="GO:0007018">
    <property type="term" value="P:microtubule-based movement"/>
    <property type="evidence" value="ECO:0007669"/>
    <property type="project" value="TreeGrafter"/>
</dbReference>
<evidence type="ECO:0000313" key="12">
    <source>
        <dbReference type="EMBL" id="BAY59142.1"/>
    </source>
</evidence>
<dbReference type="Proteomes" id="UP000217895">
    <property type="component" value="Plasmid Plasmid1 dna"/>
</dbReference>
<keyword evidence="5" id="KW-0677">Repeat</keyword>
<protein>
    <recommendedName>
        <fullName evidence="14">Tetratricopeptide repeat protein</fullName>
    </recommendedName>
</protein>
<sequence length="209" mass="23374">MRIKMKYRNVACWIVAIAFGFAISSPVSAQISILPTQEAATEGLVDRLNQQTLDLTLQEKYEEAAAAAEHAIEAGEPILGLSNPALAISFDRLLTVYHLQKQYDKAEALLLRLIRSYDSTPNETHPSLAPSLSRLADLYREQEQYIKAEPLYLRALSIQEKRLGANHPAAISAIETLANLYKATDNPTQAQQFLQRLNTLRQQGKTNLR</sequence>
<dbReference type="AlphaFoldDB" id="A0A1Z4JQX5"/>
<feature type="signal peptide" evidence="11">
    <location>
        <begin position="1"/>
        <end position="29"/>
    </location>
</feature>
<evidence type="ECO:0000256" key="7">
    <source>
        <dbReference type="ARBA" id="ARBA00023054"/>
    </source>
</evidence>
<keyword evidence="4" id="KW-0493">Microtubule</keyword>
<keyword evidence="13" id="KW-1185">Reference proteome</keyword>
<keyword evidence="12" id="KW-0614">Plasmid</keyword>
<dbReference type="Pfam" id="PF13424">
    <property type="entry name" value="TPR_12"/>
    <property type="match status" value="2"/>
</dbReference>
<evidence type="ECO:0000256" key="8">
    <source>
        <dbReference type="ARBA" id="ARBA00023175"/>
    </source>
</evidence>